<feature type="domain" description="Peptidase M24" evidence="1">
    <location>
        <begin position="132"/>
        <end position="331"/>
    </location>
</feature>
<dbReference type="PANTHER" id="PTHR46112">
    <property type="entry name" value="AMINOPEPTIDASE"/>
    <property type="match status" value="1"/>
</dbReference>
<protein>
    <recommendedName>
        <fullName evidence="1">Peptidase M24 domain-containing protein</fullName>
    </recommendedName>
</protein>
<dbReference type="EMBL" id="PFBY01000043">
    <property type="protein sequence ID" value="PIR76058.1"/>
    <property type="molecule type" value="Genomic_DNA"/>
</dbReference>
<dbReference type="Gene3D" id="3.90.230.10">
    <property type="entry name" value="Creatinase/methionine aminopeptidase superfamily"/>
    <property type="match status" value="1"/>
</dbReference>
<organism evidence="2 3">
    <name type="scientific">Candidatus Magasanikbacteria bacterium CG10_big_fil_rev_8_21_14_0_10_42_10</name>
    <dbReference type="NCBI Taxonomy" id="1974649"/>
    <lineage>
        <taxon>Bacteria</taxon>
        <taxon>Candidatus Magasanikiibacteriota</taxon>
    </lineage>
</organism>
<dbReference type="SUPFAM" id="SSF55920">
    <property type="entry name" value="Creatinase/aminopeptidase"/>
    <property type="match status" value="1"/>
</dbReference>
<dbReference type="InterPro" id="IPR000994">
    <property type="entry name" value="Pept_M24"/>
</dbReference>
<dbReference type="Proteomes" id="UP000231530">
    <property type="component" value="Unassembled WGS sequence"/>
</dbReference>
<proteinExistence type="predicted"/>
<accession>A0A2H0TV68</accession>
<evidence type="ECO:0000259" key="1">
    <source>
        <dbReference type="Pfam" id="PF00557"/>
    </source>
</evidence>
<name>A0A2H0TV68_9BACT</name>
<dbReference type="AlphaFoldDB" id="A0A2H0TV68"/>
<dbReference type="Pfam" id="PF00557">
    <property type="entry name" value="Peptidase_M24"/>
    <property type="match status" value="1"/>
</dbReference>
<evidence type="ECO:0000313" key="2">
    <source>
        <dbReference type="EMBL" id="PIR76058.1"/>
    </source>
</evidence>
<dbReference type="PANTHER" id="PTHR46112:SF3">
    <property type="entry name" value="AMINOPEPTIDASE YPDF"/>
    <property type="match status" value="1"/>
</dbReference>
<gene>
    <name evidence="2" type="ORF">COU32_04160</name>
</gene>
<dbReference type="InterPro" id="IPR036005">
    <property type="entry name" value="Creatinase/aminopeptidase-like"/>
</dbReference>
<evidence type="ECO:0000313" key="3">
    <source>
        <dbReference type="Proteomes" id="UP000231530"/>
    </source>
</evidence>
<reference evidence="3" key="1">
    <citation type="submission" date="2017-09" db="EMBL/GenBank/DDBJ databases">
        <title>Depth-based differentiation of microbial function through sediment-hosted aquifers and enrichment of novel symbionts in the deep terrestrial subsurface.</title>
        <authorList>
            <person name="Probst A.J."/>
            <person name="Ladd B."/>
            <person name="Jarett J.K."/>
            <person name="Geller-Mcgrath D.E."/>
            <person name="Sieber C.M.K."/>
            <person name="Emerson J.B."/>
            <person name="Anantharaman K."/>
            <person name="Thomas B.C."/>
            <person name="Malmstrom R."/>
            <person name="Stieglmeier M."/>
            <person name="Klingl A."/>
            <person name="Woyke T."/>
            <person name="Ryan C.M."/>
            <person name="Banfield J.F."/>
        </authorList>
    </citation>
    <scope>NUCLEOTIDE SEQUENCE [LARGE SCALE GENOMIC DNA]</scope>
</reference>
<dbReference type="InterPro" id="IPR050659">
    <property type="entry name" value="Peptidase_M24B"/>
</dbReference>
<comment type="caution">
    <text evidence="2">The sequence shown here is derived from an EMBL/GenBank/DDBJ whole genome shotgun (WGS) entry which is preliminary data.</text>
</comment>
<sequence>MLAEKIKNIQALLRTQHIDTLFIGNMDHQTHDDLLYYLLQTHLELGIMTIPQKGIPTLYAIPFEQEELQRMYTDIRVLPLQERISTLIKKLPKKRIGYRPSSLPSMYKKSGMIALKDEESIMAKKLPKERQLLKKAAQITDIIFADVVKQWASFQTEQDVATYIILKTIEYGAEPSFSPIVASGTRAANPHHTPEAKKLVRGFCVIDMGVRYRGYCSDMTRTIYIGAPTKKESEVYNHLRKVQQKAIASCTIQTTISDIATQCRTDLVEKLNAYFVHSLGHGLGTQVHEWPRISTNVQARLEEHMYITIEPGIYIPGKLGIRIEDDVLITKKGPLVYTTTSKELILV</sequence>